<reference evidence="1" key="1">
    <citation type="submission" date="2019-11" db="EMBL/GenBank/DDBJ databases">
        <authorList>
            <person name="Feng L."/>
        </authorList>
    </citation>
    <scope>NUCLEOTIDE SEQUENCE</scope>
    <source>
        <strain evidence="1">PclaraLFYP37</strain>
    </source>
</reference>
<proteinExistence type="predicted"/>
<gene>
    <name evidence="1" type="ORF">PCLFYP37_02276</name>
</gene>
<sequence length="72" mass="8172">MPGMVRMVRDGLSVSVGLALLFDSLFRQAGEVQIEEKVRFVVFGKRIGRGFFPFFVISFFQSAENDFFLSAE</sequence>
<name>A0A6N3D4N1_9BACT</name>
<dbReference type="AlphaFoldDB" id="A0A6N3D4N1"/>
<dbReference type="RefSeq" id="WP_412442692.1">
    <property type="nucleotide sequence ID" value="NZ_CACRUT010000015.1"/>
</dbReference>
<protein>
    <submittedName>
        <fullName evidence="1">Uncharacterized protein</fullName>
    </submittedName>
</protein>
<evidence type="ECO:0000313" key="1">
    <source>
        <dbReference type="EMBL" id="VYU23940.1"/>
    </source>
</evidence>
<organism evidence="1">
    <name type="scientific">Paraprevotella clara</name>
    <dbReference type="NCBI Taxonomy" id="454154"/>
    <lineage>
        <taxon>Bacteria</taxon>
        <taxon>Pseudomonadati</taxon>
        <taxon>Bacteroidota</taxon>
        <taxon>Bacteroidia</taxon>
        <taxon>Bacteroidales</taxon>
        <taxon>Prevotellaceae</taxon>
        <taxon>Paraprevotella</taxon>
    </lineage>
</organism>
<accession>A0A6N3D4N1</accession>
<dbReference type="EMBL" id="CACRUT010000015">
    <property type="protein sequence ID" value="VYU23940.1"/>
    <property type="molecule type" value="Genomic_DNA"/>
</dbReference>